<dbReference type="Pfam" id="PF04938">
    <property type="entry name" value="SIP1"/>
    <property type="match status" value="1"/>
</dbReference>
<gene>
    <name evidence="3" type="ORF">C361_02742</name>
</gene>
<evidence type="ECO:0000256" key="2">
    <source>
        <dbReference type="SAM" id="MobiDB-lite"/>
    </source>
</evidence>
<accession>A0A854QKB9</accession>
<evidence type="ECO:0000256" key="1">
    <source>
        <dbReference type="ARBA" id="ARBA00025758"/>
    </source>
</evidence>
<feature type="region of interest" description="Disordered" evidence="2">
    <location>
        <begin position="1"/>
        <end position="37"/>
    </location>
</feature>
<dbReference type="GO" id="GO:0032797">
    <property type="term" value="C:SMN complex"/>
    <property type="evidence" value="ECO:0007669"/>
    <property type="project" value="TreeGrafter"/>
</dbReference>
<dbReference type="PANTHER" id="PTHR12794:SF0">
    <property type="entry name" value="GEM-ASSOCIATED PROTEIN 2"/>
    <property type="match status" value="1"/>
</dbReference>
<proteinExistence type="inferred from homology"/>
<name>A0A854QKB9_CRYNE</name>
<dbReference type="PANTHER" id="PTHR12794">
    <property type="entry name" value="GEMIN2"/>
    <property type="match status" value="1"/>
</dbReference>
<dbReference type="EMBL" id="AMKT01000034">
    <property type="protein sequence ID" value="OXG24193.1"/>
    <property type="molecule type" value="Genomic_DNA"/>
</dbReference>
<dbReference type="GO" id="GO:0005634">
    <property type="term" value="C:nucleus"/>
    <property type="evidence" value="ECO:0007669"/>
    <property type="project" value="TreeGrafter"/>
</dbReference>
<dbReference type="Proteomes" id="UP000199727">
    <property type="component" value="Unassembled WGS sequence"/>
</dbReference>
<dbReference type="InterPro" id="IPR035426">
    <property type="entry name" value="Gemin2/Brr1"/>
</dbReference>
<evidence type="ECO:0000313" key="3">
    <source>
        <dbReference type="EMBL" id="OXG24193.1"/>
    </source>
</evidence>
<feature type="region of interest" description="Disordered" evidence="2">
    <location>
        <begin position="184"/>
        <end position="215"/>
    </location>
</feature>
<dbReference type="OrthoDB" id="428895at2759"/>
<comment type="similarity">
    <text evidence="1">Belongs to the gemin-2 family.</text>
</comment>
<organism evidence="3 4">
    <name type="scientific">Cryptococcus neoformans Tu259-1</name>
    <dbReference type="NCBI Taxonomy" id="1230072"/>
    <lineage>
        <taxon>Eukaryota</taxon>
        <taxon>Fungi</taxon>
        <taxon>Dikarya</taxon>
        <taxon>Basidiomycota</taxon>
        <taxon>Agaricomycotina</taxon>
        <taxon>Tremellomycetes</taxon>
        <taxon>Tremellales</taxon>
        <taxon>Cryptococcaceae</taxon>
        <taxon>Cryptococcus</taxon>
        <taxon>Cryptococcus neoformans species complex</taxon>
    </lineage>
</organism>
<comment type="caution">
    <text evidence="3">The sequence shown here is derived from an EMBL/GenBank/DDBJ whole genome shotgun (WGS) entry which is preliminary data.</text>
</comment>
<dbReference type="AlphaFoldDB" id="A0A854QKB9"/>
<dbReference type="Gene3D" id="1.20.58.1070">
    <property type="match status" value="1"/>
</dbReference>
<feature type="region of interest" description="Disordered" evidence="2">
    <location>
        <begin position="250"/>
        <end position="283"/>
    </location>
</feature>
<sequence>MPRPGQQAARRKRARVSTTPDPSTNREEQGSPNPRARCLPVADLPADFDGMPENGAQYLAMVMRNNEELPWSTRMEGWTPAVENETEVRPDNGQPAGRRHMALPQGSWEVLFPLHFQNYRKNLAESWPPSPPLSYPQEYPPLPEANRRSEWYMFINGYPMEQHAKPLQRGTKGKEKALELTEEEVMNEGANDSQNAQEGASGKPSAELKGNRGKHREPLVSVVQGLNSNEAVRILSHFAHWLTESITQLPTPFPTSPELLPTQPDGPMDPPSPASSSTARPPNPFPPHYAQWILALLMIVDSHLSGGQISTLRDLARAAMRVAGWRWIRGVVVRDVNEGWKLGGQGWRLVTASTENEGGEEENVDEMLARCWVVVHAVVAGWAQRDLLDDLENLFK</sequence>
<dbReference type="GO" id="GO:0000387">
    <property type="term" value="P:spliceosomal snRNP assembly"/>
    <property type="evidence" value="ECO:0007669"/>
    <property type="project" value="InterPro"/>
</dbReference>
<evidence type="ECO:0000313" key="4">
    <source>
        <dbReference type="Proteomes" id="UP000199727"/>
    </source>
</evidence>
<protein>
    <submittedName>
        <fullName evidence="3">Uncharacterized protein</fullName>
    </submittedName>
</protein>
<reference evidence="3 4" key="1">
    <citation type="submission" date="2017-06" db="EMBL/GenBank/DDBJ databases">
        <title>Global population genomics of the pathogenic fungus Cryptococcus neoformans var. grubii.</title>
        <authorList>
            <person name="Cuomo C."/>
            <person name="Litvintseva A."/>
            <person name="Chen Y."/>
            <person name="Young S."/>
            <person name="Zeng Q."/>
            <person name="Chapman S."/>
            <person name="Gujja S."/>
            <person name="Saif S."/>
            <person name="Birren B."/>
        </authorList>
    </citation>
    <scope>NUCLEOTIDE SEQUENCE [LARGE SCALE GENOMIC DNA]</scope>
    <source>
        <strain evidence="3 4">Tu259-1</strain>
    </source>
</reference>